<dbReference type="PANTHER" id="PTHR32089:SF112">
    <property type="entry name" value="LYSOZYME-LIKE PROTEIN-RELATED"/>
    <property type="match status" value="1"/>
</dbReference>
<dbReference type="InParanoid" id="M5DY22"/>
<dbReference type="GO" id="GO:0016020">
    <property type="term" value="C:membrane"/>
    <property type="evidence" value="ECO:0007669"/>
    <property type="project" value="InterPro"/>
</dbReference>
<dbReference type="RefSeq" id="WP_005487735.1">
    <property type="nucleotide sequence ID" value="NZ_CAUI01000005.1"/>
</dbReference>
<dbReference type="SUPFAM" id="SSF58104">
    <property type="entry name" value="Methyl-accepting chemotaxis protein (MCP) signaling domain"/>
    <property type="match status" value="1"/>
</dbReference>
<dbReference type="STRING" id="1293054.HSACCH_00597"/>
<evidence type="ECO:0000313" key="8">
    <source>
        <dbReference type="EMBL" id="CCU78405.1"/>
    </source>
</evidence>
<dbReference type="SMART" id="SM00304">
    <property type="entry name" value="HAMP"/>
    <property type="match status" value="1"/>
</dbReference>
<organism evidence="8 9">
    <name type="scientific">Halanaerobium saccharolyticum subsp. saccharolyticum DSM 6643</name>
    <dbReference type="NCBI Taxonomy" id="1293054"/>
    <lineage>
        <taxon>Bacteria</taxon>
        <taxon>Bacillati</taxon>
        <taxon>Bacillota</taxon>
        <taxon>Clostridia</taxon>
        <taxon>Halanaerobiales</taxon>
        <taxon>Halanaerobiaceae</taxon>
        <taxon>Halanaerobium</taxon>
    </lineage>
</organism>
<accession>M5DY22</accession>
<dbReference type="PROSITE" id="PS50111">
    <property type="entry name" value="CHEMOTAXIS_TRANSDUC_2"/>
    <property type="match status" value="1"/>
</dbReference>
<keyword evidence="5" id="KW-0472">Membrane</keyword>
<keyword evidence="5" id="KW-1133">Transmembrane helix</keyword>
<feature type="domain" description="HAMP" evidence="7">
    <location>
        <begin position="208"/>
        <end position="261"/>
    </location>
</feature>
<keyword evidence="4" id="KW-0175">Coiled coil</keyword>
<dbReference type="EMBL" id="CAUI01000005">
    <property type="protein sequence ID" value="CCU78405.1"/>
    <property type="molecule type" value="Genomic_DNA"/>
</dbReference>
<evidence type="ECO:0000256" key="2">
    <source>
        <dbReference type="ARBA" id="ARBA00029447"/>
    </source>
</evidence>
<gene>
    <name evidence="8" type="ORF">HSACCH_00597</name>
</gene>
<keyword evidence="5" id="KW-0812">Transmembrane</keyword>
<dbReference type="InterPro" id="IPR003660">
    <property type="entry name" value="HAMP_dom"/>
</dbReference>
<reference evidence="9" key="1">
    <citation type="journal article" date="2013" name="Genome Announc.">
        <title>Genome Sequence of Halanaerobium saccharolyticum subsp. saccharolyticum Strain DSM 6643T, a Halophilic Hydrogen-Producing Bacterium.</title>
        <authorList>
            <person name="Kivisto A."/>
            <person name="Larjo A."/>
            <person name="Ciranna A."/>
            <person name="Santala V."/>
            <person name="Roos C."/>
            <person name="Karp M."/>
        </authorList>
    </citation>
    <scope>NUCLEOTIDE SEQUENCE [LARGE SCALE GENOMIC DNA]</scope>
    <source>
        <strain evidence="9">DSM 6643</strain>
    </source>
</reference>
<dbReference type="Proteomes" id="UP000012063">
    <property type="component" value="Unassembled WGS sequence"/>
</dbReference>
<evidence type="ECO:0000259" key="7">
    <source>
        <dbReference type="PROSITE" id="PS50885"/>
    </source>
</evidence>
<evidence type="ECO:0000259" key="6">
    <source>
        <dbReference type="PROSITE" id="PS50111"/>
    </source>
</evidence>
<sequence length="394" mass="42512">MINTEGDIVYTEAKENDLGQSLSSGQLSNSNLAEAYNKGLDDVTLVDYKYYTPSGEPAIFVSAPIMDNEEVIGVVALQISDEAINDIMGETTGMGESGETYLVGPDMLMRSDSRFSNENDILNREVNTAAVNSALAGQEGTEIVKDYRGINVLSSYDKLDIEGLNWAILAEIDEDEAFAEVAAMTRNTYIQIAIIALLVIIIAYFFSKKITNPILKAVAMAKEIANGNLSVEKIKIKSKDEIGDLADALNDMLDSLKNIIQKVMNIAENLSASSEELSASGEEVATAAQQVGESIQQVASGAEEQSAQVEETTSKINELIDQINDVEKMSTEMDEQADNVMDNINDGNQSLNNSIEQIENVKGNANDVAATINNLGDLSNEIGEIVELINDIAA</sequence>
<dbReference type="AlphaFoldDB" id="M5DY22"/>
<dbReference type="Gene3D" id="3.30.450.20">
    <property type="entry name" value="PAS domain"/>
    <property type="match status" value="1"/>
</dbReference>
<evidence type="ECO:0000256" key="3">
    <source>
        <dbReference type="PROSITE-ProRule" id="PRU00284"/>
    </source>
</evidence>
<name>M5DY22_9FIRM</name>
<keyword evidence="1 3" id="KW-0807">Transducer</keyword>
<evidence type="ECO:0000256" key="4">
    <source>
        <dbReference type="SAM" id="Coils"/>
    </source>
</evidence>
<protein>
    <submittedName>
        <fullName evidence="8">Methyl-accepting chemotaxis protein</fullName>
    </submittedName>
</protein>
<dbReference type="Gene3D" id="1.10.287.950">
    <property type="entry name" value="Methyl-accepting chemotaxis protein"/>
    <property type="match status" value="1"/>
</dbReference>
<feature type="domain" description="Methyl-accepting transducer" evidence="6">
    <location>
        <begin position="280"/>
        <end position="394"/>
    </location>
</feature>
<dbReference type="InterPro" id="IPR004089">
    <property type="entry name" value="MCPsignal_dom"/>
</dbReference>
<dbReference type="CDD" id="cd06225">
    <property type="entry name" value="HAMP"/>
    <property type="match status" value="1"/>
</dbReference>
<dbReference type="GO" id="GO:0007165">
    <property type="term" value="P:signal transduction"/>
    <property type="evidence" value="ECO:0007669"/>
    <property type="project" value="UniProtKB-KW"/>
</dbReference>
<dbReference type="eggNOG" id="COG0840">
    <property type="taxonomic scope" value="Bacteria"/>
</dbReference>
<evidence type="ECO:0000313" key="9">
    <source>
        <dbReference type="Proteomes" id="UP000012063"/>
    </source>
</evidence>
<proteinExistence type="inferred from homology"/>
<feature type="transmembrane region" description="Helical" evidence="5">
    <location>
        <begin position="188"/>
        <end position="206"/>
    </location>
</feature>
<comment type="similarity">
    <text evidence="2">Belongs to the methyl-accepting chemotaxis (MCP) protein family.</text>
</comment>
<dbReference type="PANTHER" id="PTHR32089">
    <property type="entry name" value="METHYL-ACCEPTING CHEMOTAXIS PROTEIN MCPB"/>
    <property type="match status" value="1"/>
</dbReference>
<feature type="coiled-coil region" evidence="4">
    <location>
        <begin position="302"/>
        <end position="361"/>
    </location>
</feature>
<evidence type="ECO:0000256" key="5">
    <source>
        <dbReference type="SAM" id="Phobius"/>
    </source>
</evidence>
<keyword evidence="9" id="KW-1185">Reference proteome</keyword>
<dbReference type="Pfam" id="PF00672">
    <property type="entry name" value="HAMP"/>
    <property type="match status" value="1"/>
</dbReference>
<comment type="caution">
    <text evidence="8">The sequence shown here is derived from an EMBL/GenBank/DDBJ whole genome shotgun (WGS) entry which is preliminary data.</text>
</comment>
<dbReference type="Gene3D" id="6.10.340.10">
    <property type="match status" value="1"/>
</dbReference>
<evidence type="ECO:0000256" key="1">
    <source>
        <dbReference type="ARBA" id="ARBA00023224"/>
    </source>
</evidence>
<dbReference type="CDD" id="cd18774">
    <property type="entry name" value="PDC2_HK_sensor"/>
    <property type="match status" value="1"/>
</dbReference>
<dbReference type="PROSITE" id="PS50885">
    <property type="entry name" value="HAMP"/>
    <property type="match status" value="1"/>
</dbReference>